<gene>
    <name evidence="5" type="ORF">GCM10009745_12890</name>
</gene>
<reference evidence="6" key="1">
    <citation type="journal article" date="2019" name="Int. J. Syst. Evol. Microbiol.">
        <title>The Global Catalogue of Microorganisms (GCM) 10K type strain sequencing project: providing services to taxonomists for standard genome sequencing and annotation.</title>
        <authorList>
            <consortium name="The Broad Institute Genomics Platform"/>
            <consortium name="The Broad Institute Genome Sequencing Center for Infectious Disease"/>
            <person name="Wu L."/>
            <person name="Ma J."/>
        </authorList>
    </citation>
    <scope>NUCLEOTIDE SEQUENCE [LARGE SCALE GENOMIC DNA]</scope>
    <source>
        <strain evidence="6">JCM 14307</strain>
    </source>
</reference>
<name>A0ABN2GI34_9ACTN</name>
<dbReference type="SUPFAM" id="SSF53474">
    <property type="entry name" value="alpha/beta-Hydrolases"/>
    <property type="match status" value="1"/>
</dbReference>
<dbReference type="InterPro" id="IPR002925">
    <property type="entry name" value="Dienelactn_hydro"/>
</dbReference>
<sequence length="254" mass="27913">MNVLQWIGEPITDGGVTERRFNLVREGYVVPGILWLPAGLSYPHPLVLLGHGGSGHKRGARQLDLGRWFAGEWSMAVASIDGPFHGDRRPEDQQRRDRHRHATMAGVDAVTDGMVDDWSATVDTLSTLDVIDGSRVAYLGLSMGTRLGLPYAANAGQRLRCAVLGKYGLRQSPLTSAPIDAAARVARDAPLIDVPVLFHVQWDDELFPRAGQLELFDRLGSSDKQLIAFPGTHRTTTPVATRSWCEFVIDHLTE</sequence>
<dbReference type="Proteomes" id="UP001500280">
    <property type="component" value="Unassembled WGS sequence"/>
</dbReference>
<evidence type="ECO:0000313" key="5">
    <source>
        <dbReference type="EMBL" id="GAA1671620.1"/>
    </source>
</evidence>
<accession>A0ABN2GI34</accession>
<dbReference type="EMBL" id="BAAANF010000003">
    <property type="protein sequence ID" value="GAA1671620.1"/>
    <property type="molecule type" value="Genomic_DNA"/>
</dbReference>
<dbReference type="InterPro" id="IPR029058">
    <property type="entry name" value="AB_hydrolase_fold"/>
</dbReference>
<dbReference type="InterPro" id="IPR050261">
    <property type="entry name" value="FrsA_esterase"/>
</dbReference>
<dbReference type="PANTHER" id="PTHR22946">
    <property type="entry name" value="DIENELACTONE HYDROLASE DOMAIN-CONTAINING PROTEIN-RELATED"/>
    <property type="match status" value="1"/>
</dbReference>
<evidence type="ECO:0000313" key="6">
    <source>
        <dbReference type="Proteomes" id="UP001500280"/>
    </source>
</evidence>
<keyword evidence="6" id="KW-1185">Reference proteome</keyword>
<evidence type="ECO:0000256" key="2">
    <source>
        <dbReference type="ARBA" id="ARBA00022801"/>
    </source>
</evidence>
<proteinExistence type="inferred from homology"/>
<comment type="similarity">
    <text evidence="1">Belongs to the AB hydrolase superfamily.</text>
</comment>
<evidence type="ECO:0000259" key="4">
    <source>
        <dbReference type="Pfam" id="PF01738"/>
    </source>
</evidence>
<protein>
    <recommendedName>
        <fullName evidence="4">Dienelactone hydrolase domain-containing protein</fullName>
    </recommendedName>
</protein>
<dbReference type="RefSeq" id="WP_344146468.1">
    <property type="nucleotide sequence ID" value="NZ_BAAANF010000003.1"/>
</dbReference>
<feature type="compositionally biased region" description="Basic and acidic residues" evidence="3">
    <location>
        <begin position="84"/>
        <end position="95"/>
    </location>
</feature>
<feature type="domain" description="Dienelactone hydrolase" evidence="4">
    <location>
        <begin position="91"/>
        <end position="213"/>
    </location>
</feature>
<dbReference type="Pfam" id="PF01738">
    <property type="entry name" value="DLH"/>
    <property type="match status" value="1"/>
</dbReference>
<dbReference type="Gene3D" id="3.40.50.1820">
    <property type="entry name" value="alpha/beta hydrolase"/>
    <property type="match status" value="1"/>
</dbReference>
<feature type="region of interest" description="Disordered" evidence="3">
    <location>
        <begin position="81"/>
        <end position="101"/>
    </location>
</feature>
<organism evidence="5 6">
    <name type="scientific">Kribbella yunnanensis</name>
    <dbReference type="NCBI Taxonomy" id="190194"/>
    <lineage>
        <taxon>Bacteria</taxon>
        <taxon>Bacillati</taxon>
        <taxon>Actinomycetota</taxon>
        <taxon>Actinomycetes</taxon>
        <taxon>Propionibacteriales</taxon>
        <taxon>Kribbellaceae</taxon>
        <taxon>Kribbella</taxon>
    </lineage>
</organism>
<evidence type="ECO:0000256" key="1">
    <source>
        <dbReference type="ARBA" id="ARBA00008645"/>
    </source>
</evidence>
<dbReference type="PANTHER" id="PTHR22946:SF9">
    <property type="entry name" value="POLYKETIDE TRANSFERASE AF380"/>
    <property type="match status" value="1"/>
</dbReference>
<keyword evidence="2" id="KW-0378">Hydrolase</keyword>
<comment type="caution">
    <text evidence="5">The sequence shown here is derived from an EMBL/GenBank/DDBJ whole genome shotgun (WGS) entry which is preliminary data.</text>
</comment>
<evidence type="ECO:0000256" key="3">
    <source>
        <dbReference type="SAM" id="MobiDB-lite"/>
    </source>
</evidence>